<accession>S5VSY7</accession>
<dbReference type="EMBL" id="CP006261">
    <property type="protein sequence ID" value="AGS73952.1"/>
    <property type="molecule type" value="Genomic_DNA"/>
</dbReference>
<proteinExistence type="predicted"/>
<dbReference type="PATRIC" id="fig|1214242.5.peg.7334"/>
<dbReference type="RefSeq" id="WP_020943853.1">
    <property type="nucleotide sequence ID" value="NC_021986.1"/>
</dbReference>
<gene>
    <name evidence="1" type="ORF">B446_35968</name>
</gene>
<sequence length="66" mass="6824">MSAFSDVIHKVAVLGEHTIEYVEGHHHITLNGAIVAAEDVVKLLEALAEVAPLLGVAVPTGLGQTA</sequence>
<dbReference type="Proteomes" id="UP000015423">
    <property type="component" value="Plasmid pSCO2"/>
</dbReference>
<evidence type="ECO:0000313" key="2">
    <source>
        <dbReference type="Proteomes" id="UP000015423"/>
    </source>
</evidence>
<reference evidence="1 2" key="1">
    <citation type="submission" date="2012-10" db="EMBL/GenBank/DDBJ databases">
        <title>The complete genome sequence of Streptomyces collinus Tu 365.</title>
        <authorList>
            <person name="Ruckert C."/>
            <person name="Szczepanowski R."/>
            <person name="Goesmann A."/>
            <person name="Pross E.K."/>
            <person name="Musiol E.M."/>
            <person name="Blin K."/>
            <person name="Wohlleben W."/>
            <person name="Puhler A."/>
            <person name="Weber T."/>
            <person name="Kalinowski J."/>
        </authorList>
    </citation>
    <scope>NUCLEOTIDE SEQUENCE [LARGE SCALE GENOMIC DNA]</scope>
    <source>
        <strain evidence="2">DSM 40733 / Tue 365</strain>
        <plasmid evidence="1 2">pSCO2</plasmid>
    </source>
</reference>
<dbReference type="AlphaFoldDB" id="S5VSY7"/>
<organism evidence="1 2">
    <name type="scientific">Streptomyces collinus (strain DSM 40733 / Tue 365)</name>
    <dbReference type="NCBI Taxonomy" id="1214242"/>
    <lineage>
        <taxon>Bacteria</taxon>
        <taxon>Bacillati</taxon>
        <taxon>Actinomycetota</taxon>
        <taxon>Actinomycetes</taxon>
        <taxon>Kitasatosporales</taxon>
        <taxon>Streptomycetaceae</taxon>
        <taxon>Streptomyces</taxon>
    </lineage>
</organism>
<name>S5VSY7_STRC3</name>
<protein>
    <submittedName>
        <fullName evidence="1">Uncharacterized protein</fullName>
    </submittedName>
</protein>
<keyword evidence="1" id="KW-0614">Plasmid</keyword>
<geneLocation type="plasmid" evidence="1 2">
    <name>pSCO2</name>
</geneLocation>
<evidence type="ECO:0000313" key="1">
    <source>
        <dbReference type="EMBL" id="AGS73952.1"/>
    </source>
</evidence>
<dbReference type="HOGENOM" id="CLU_2829218_0_0_11"/>
<dbReference type="KEGG" id="sci:B446_35968"/>
<keyword evidence="2" id="KW-1185">Reference proteome</keyword>